<feature type="region of interest" description="Disordered" evidence="1">
    <location>
        <begin position="205"/>
        <end position="226"/>
    </location>
</feature>
<sequence>MAYGVQARGKAESTSSIHSHYSPVFTKKPGGLWRSSPRGNGEGASAEATPARSAVDGNRSKEETRRRGAATDRSPDSRVKWLDSNSVNSYRSAAPLMGVGGTAPSANAATTRPTYMSDKSGRQHNRSRDVAARSSGSRFYAASQRNRDPEWLFSGEDPFESDDDGSAVYNVRRAANPARSAPTVRVVASSECCFASSELRSWAPRRAGKERASQLSSTTRSTAASVTREEDASVTGQTSISGQMRLGMQRIKSYFQAAVEKIRNSLAHMCSGSGRAAIPVNCTKVRRGSCNEPLLKSDTYSRSFDLGR</sequence>
<keyword evidence="3" id="KW-1185">Reference proteome</keyword>
<feature type="compositionally biased region" description="Basic and acidic residues" evidence="1">
    <location>
        <begin position="58"/>
        <end position="81"/>
    </location>
</feature>
<dbReference type="AlphaFoldDB" id="A0AAV4LV94"/>
<name>A0AAV4LV94_BABCB</name>
<evidence type="ECO:0000313" key="3">
    <source>
        <dbReference type="Proteomes" id="UP001497744"/>
    </source>
</evidence>
<accession>A0AAV4LV94</accession>
<proteinExistence type="predicted"/>
<protein>
    <submittedName>
        <fullName evidence="2">Pre-mRNA-splicing factor CEF1, putative</fullName>
    </submittedName>
</protein>
<gene>
    <name evidence="2" type="ORF">BcabD6B2_32100</name>
</gene>
<organism evidence="2 3">
    <name type="scientific">Babesia caballi</name>
    <dbReference type="NCBI Taxonomy" id="5871"/>
    <lineage>
        <taxon>Eukaryota</taxon>
        <taxon>Sar</taxon>
        <taxon>Alveolata</taxon>
        <taxon>Apicomplexa</taxon>
        <taxon>Aconoidasida</taxon>
        <taxon>Piroplasmida</taxon>
        <taxon>Babesiidae</taxon>
        <taxon>Babesia</taxon>
    </lineage>
</organism>
<comment type="caution">
    <text evidence="2">The sequence shown here is derived from an EMBL/GenBank/DDBJ whole genome shotgun (WGS) entry which is preliminary data.</text>
</comment>
<dbReference type="EMBL" id="BPLF01000002">
    <property type="protein sequence ID" value="GIX63775.1"/>
    <property type="molecule type" value="Genomic_DNA"/>
</dbReference>
<dbReference type="RefSeq" id="XP_067715844.1">
    <property type="nucleotide sequence ID" value="XM_067859743.1"/>
</dbReference>
<feature type="compositionally biased region" description="Low complexity" evidence="1">
    <location>
        <begin position="213"/>
        <end position="226"/>
    </location>
</feature>
<reference evidence="2 3" key="1">
    <citation type="submission" date="2021-06" db="EMBL/GenBank/DDBJ databases">
        <title>Genome sequence of Babesia caballi.</title>
        <authorList>
            <person name="Yamagishi J."/>
            <person name="Kidaka T."/>
            <person name="Ochi A."/>
        </authorList>
    </citation>
    <scope>NUCLEOTIDE SEQUENCE [LARGE SCALE GENOMIC DNA]</scope>
    <source>
        <strain evidence="2">USDA-D6B2</strain>
    </source>
</reference>
<dbReference type="GeneID" id="94195256"/>
<feature type="region of interest" description="Disordered" evidence="1">
    <location>
        <begin position="1"/>
        <end position="142"/>
    </location>
</feature>
<evidence type="ECO:0000313" key="2">
    <source>
        <dbReference type="EMBL" id="GIX63775.1"/>
    </source>
</evidence>
<dbReference type="Proteomes" id="UP001497744">
    <property type="component" value="Unassembled WGS sequence"/>
</dbReference>
<feature type="compositionally biased region" description="Polar residues" evidence="1">
    <location>
        <begin position="104"/>
        <end position="114"/>
    </location>
</feature>
<evidence type="ECO:0000256" key="1">
    <source>
        <dbReference type="SAM" id="MobiDB-lite"/>
    </source>
</evidence>